<keyword evidence="2" id="KW-1185">Reference proteome</keyword>
<accession>A0A6A6KCQ1</accession>
<organism evidence="1 2">
    <name type="scientific">Hevea brasiliensis</name>
    <name type="common">Para rubber tree</name>
    <name type="synonym">Siphonia brasiliensis</name>
    <dbReference type="NCBI Taxonomy" id="3981"/>
    <lineage>
        <taxon>Eukaryota</taxon>
        <taxon>Viridiplantae</taxon>
        <taxon>Streptophyta</taxon>
        <taxon>Embryophyta</taxon>
        <taxon>Tracheophyta</taxon>
        <taxon>Spermatophyta</taxon>
        <taxon>Magnoliopsida</taxon>
        <taxon>eudicotyledons</taxon>
        <taxon>Gunneridae</taxon>
        <taxon>Pentapetalae</taxon>
        <taxon>rosids</taxon>
        <taxon>fabids</taxon>
        <taxon>Malpighiales</taxon>
        <taxon>Euphorbiaceae</taxon>
        <taxon>Crotonoideae</taxon>
        <taxon>Micrandreae</taxon>
        <taxon>Hevea</taxon>
    </lineage>
</organism>
<sequence>MSRMVNKNKIAYMQDDAKLSILTTHYFLSFAESHSLSASISTILATCLSSGTFRPKFPCMDGKCPGNFAALFVYNLKNLNLAANWLNRIDLSFFSGKCWQFNVGTQWNNPMIEFIAQWLADSDITPLILANIATFTKGYVRGDEARMLRRQLPWKLAKIGKLS</sequence>
<reference evidence="1 2" key="1">
    <citation type="journal article" date="2020" name="Mol. Plant">
        <title>The Chromosome-Based Rubber Tree Genome Provides New Insights into Spurge Genome Evolution and Rubber Biosynthesis.</title>
        <authorList>
            <person name="Liu J."/>
            <person name="Shi C."/>
            <person name="Shi C.C."/>
            <person name="Li W."/>
            <person name="Zhang Q.J."/>
            <person name="Zhang Y."/>
            <person name="Li K."/>
            <person name="Lu H.F."/>
            <person name="Shi C."/>
            <person name="Zhu S.T."/>
            <person name="Xiao Z.Y."/>
            <person name="Nan H."/>
            <person name="Yue Y."/>
            <person name="Zhu X.G."/>
            <person name="Wu Y."/>
            <person name="Hong X.N."/>
            <person name="Fan G.Y."/>
            <person name="Tong Y."/>
            <person name="Zhang D."/>
            <person name="Mao C.L."/>
            <person name="Liu Y.L."/>
            <person name="Hao S.J."/>
            <person name="Liu W.Q."/>
            <person name="Lv M.Q."/>
            <person name="Zhang H.B."/>
            <person name="Liu Y."/>
            <person name="Hu-Tang G.R."/>
            <person name="Wang J.P."/>
            <person name="Wang J.H."/>
            <person name="Sun Y.H."/>
            <person name="Ni S.B."/>
            <person name="Chen W.B."/>
            <person name="Zhang X.C."/>
            <person name="Jiao Y.N."/>
            <person name="Eichler E.E."/>
            <person name="Li G.H."/>
            <person name="Liu X."/>
            <person name="Gao L.Z."/>
        </authorList>
    </citation>
    <scope>NUCLEOTIDE SEQUENCE [LARGE SCALE GENOMIC DNA]</scope>
    <source>
        <strain evidence="2">cv. GT1</strain>
        <tissue evidence="1">Leaf</tissue>
    </source>
</reference>
<dbReference type="Proteomes" id="UP000467840">
    <property type="component" value="Chromosome 3"/>
</dbReference>
<evidence type="ECO:0000313" key="2">
    <source>
        <dbReference type="Proteomes" id="UP000467840"/>
    </source>
</evidence>
<name>A0A6A6KCQ1_HEVBR</name>
<protein>
    <submittedName>
        <fullName evidence="1">Uncharacterized protein</fullName>
    </submittedName>
</protein>
<evidence type="ECO:0000313" key="1">
    <source>
        <dbReference type="EMBL" id="KAF2285738.1"/>
    </source>
</evidence>
<dbReference type="EMBL" id="JAAGAX010000017">
    <property type="protein sequence ID" value="KAF2285738.1"/>
    <property type="molecule type" value="Genomic_DNA"/>
</dbReference>
<dbReference type="AlphaFoldDB" id="A0A6A6KCQ1"/>
<comment type="caution">
    <text evidence="1">The sequence shown here is derived from an EMBL/GenBank/DDBJ whole genome shotgun (WGS) entry which is preliminary data.</text>
</comment>
<proteinExistence type="predicted"/>
<gene>
    <name evidence="1" type="ORF">GH714_007533</name>
</gene>